<feature type="compositionally biased region" description="Polar residues" evidence="4">
    <location>
        <begin position="16"/>
        <end position="33"/>
    </location>
</feature>
<evidence type="ECO:0000256" key="2">
    <source>
        <dbReference type="ARBA" id="ARBA00023043"/>
    </source>
</evidence>
<feature type="repeat" description="ANK" evidence="3">
    <location>
        <begin position="36"/>
        <end position="68"/>
    </location>
</feature>
<sequence>MGLTNGVGISREKSLVESSRASPTASLPKENGQSKGWLNPLHIAARRGHEAIIRTLISHNIDCNETDSDSRTALIHASIHGHEPVVCLLLAHGARISAVDRRGRSALYWATMNQHEAVLRLLLREYDKRGWEQGIDAYDDMGWTALHIAIDRGFDVGVQLLLASGADLNAKARKSCKEDDDDDDDGRIVQAT</sequence>
<dbReference type="EMBL" id="VICG01000013">
    <property type="protein sequence ID" value="KAA8565525.1"/>
    <property type="molecule type" value="Genomic_DNA"/>
</dbReference>
<proteinExistence type="predicted"/>
<name>A0A5M9JEB5_MONFR</name>
<feature type="repeat" description="ANK" evidence="3">
    <location>
        <begin position="141"/>
        <end position="173"/>
    </location>
</feature>
<keyword evidence="1" id="KW-0677">Repeat</keyword>
<organism evidence="5 6">
    <name type="scientific">Monilinia fructicola</name>
    <name type="common">Brown rot fungus</name>
    <name type="synonym">Ciboria fructicola</name>
    <dbReference type="NCBI Taxonomy" id="38448"/>
    <lineage>
        <taxon>Eukaryota</taxon>
        <taxon>Fungi</taxon>
        <taxon>Dikarya</taxon>
        <taxon>Ascomycota</taxon>
        <taxon>Pezizomycotina</taxon>
        <taxon>Leotiomycetes</taxon>
        <taxon>Helotiales</taxon>
        <taxon>Sclerotiniaceae</taxon>
        <taxon>Monilinia</taxon>
    </lineage>
</organism>
<keyword evidence="6" id="KW-1185">Reference proteome</keyword>
<evidence type="ECO:0000256" key="1">
    <source>
        <dbReference type="ARBA" id="ARBA00022737"/>
    </source>
</evidence>
<evidence type="ECO:0000256" key="4">
    <source>
        <dbReference type="SAM" id="MobiDB-lite"/>
    </source>
</evidence>
<accession>A0A5M9JEB5</accession>
<protein>
    <submittedName>
        <fullName evidence="5">Uncharacterized protein</fullName>
    </submittedName>
</protein>
<feature type="region of interest" description="Disordered" evidence="4">
    <location>
        <begin position="173"/>
        <end position="192"/>
    </location>
</feature>
<dbReference type="Proteomes" id="UP000322873">
    <property type="component" value="Unassembled WGS sequence"/>
</dbReference>
<gene>
    <name evidence="5" type="ORF">EYC84_009382</name>
</gene>
<dbReference type="InterPro" id="IPR036770">
    <property type="entry name" value="Ankyrin_rpt-contain_sf"/>
</dbReference>
<evidence type="ECO:0000313" key="6">
    <source>
        <dbReference type="Proteomes" id="UP000322873"/>
    </source>
</evidence>
<dbReference type="Gene3D" id="1.25.40.20">
    <property type="entry name" value="Ankyrin repeat-containing domain"/>
    <property type="match status" value="2"/>
</dbReference>
<evidence type="ECO:0000313" key="5">
    <source>
        <dbReference type="EMBL" id="KAA8565525.1"/>
    </source>
</evidence>
<dbReference type="PROSITE" id="PS50088">
    <property type="entry name" value="ANK_REPEAT"/>
    <property type="match status" value="3"/>
</dbReference>
<evidence type="ECO:0000256" key="3">
    <source>
        <dbReference type="PROSITE-ProRule" id="PRU00023"/>
    </source>
</evidence>
<dbReference type="VEuPathDB" id="FungiDB:MFRU_006g01090"/>
<dbReference type="InterPro" id="IPR002110">
    <property type="entry name" value="Ankyrin_rpt"/>
</dbReference>
<dbReference type="PROSITE" id="PS50297">
    <property type="entry name" value="ANK_REP_REGION"/>
    <property type="match status" value="3"/>
</dbReference>
<dbReference type="Pfam" id="PF12796">
    <property type="entry name" value="Ank_2"/>
    <property type="match status" value="2"/>
</dbReference>
<dbReference type="PANTHER" id="PTHR24198">
    <property type="entry name" value="ANKYRIN REPEAT AND PROTEIN KINASE DOMAIN-CONTAINING PROTEIN"/>
    <property type="match status" value="1"/>
</dbReference>
<dbReference type="PANTHER" id="PTHR24198:SF165">
    <property type="entry name" value="ANKYRIN REPEAT-CONTAINING PROTEIN-RELATED"/>
    <property type="match status" value="1"/>
</dbReference>
<keyword evidence="2 3" id="KW-0040">ANK repeat</keyword>
<comment type="caution">
    <text evidence="5">The sequence shown here is derived from an EMBL/GenBank/DDBJ whole genome shotgun (WGS) entry which is preliminary data.</text>
</comment>
<reference evidence="5 6" key="1">
    <citation type="submission" date="2019-06" db="EMBL/GenBank/DDBJ databases">
        <title>Genome Sequence of the Brown Rot Fungal Pathogen Monilinia fructicola.</title>
        <authorList>
            <person name="De Miccolis Angelini R.M."/>
            <person name="Landi L."/>
            <person name="Abate D."/>
            <person name="Pollastro S."/>
            <person name="Romanazzi G."/>
            <person name="Faretra F."/>
        </authorList>
    </citation>
    <scope>NUCLEOTIDE SEQUENCE [LARGE SCALE GENOMIC DNA]</scope>
    <source>
        <strain evidence="5 6">Mfrc123</strain>
    </source>
</reference>
<feature type="region of interest" description="Disordered" evidence="4">
    <location>
        <begin position="1"/>
        <end position="33"/>
    </location>
</feature>
<dbReference type="SUPFAM" id="SSF48403">
    <property type="entry name" value="Ankyrin repeat"/>
    <property type="match status" value="1"/>
</dbReference>
<dbReference type="AlphaFoldDB" id="A0A5M9JEB5"/>
<dbReference type="SMART" id="SM00248">
    <property type="entry name" value="ANK"/>
    <property type="match status" value="4"/>
</dbReference>
<dbReference type="PRINTS" id="PR01415">
    <property type="entry name" value="ANKYRIN"/>
</dbReference>
<feature type="repeat" description="ANK" evidence="3">
    <location>
        <begin position="69"/>
        <end position="101"/>
    </location>
</feature>